<dbReference type="Proteomes" id="UP001147733">
    <property type="component" value="Unassembled WGS sequence"/>
</dbReference>
<sequence>MSFGAPGGGSVNYKPTPPERGSFPLDHDGECKHIISGYLKCIKSNRGTNDEACRKLAKDYLSCRMDKNLMAPDNFENLGLIFKEDQQKNTATETKPGQGTEKKE</sequence>
<evidence type="ECO:0000256" key="5">
    <source>
        <dbReference type="ARBA" id="ARBA00038223"/>
    </source>
</evidence>
<dbReference type="OrthoDB" id="268594at2759"/>
<gene>
    <name evidence="8" type="ORF">N7469_006936</name>
</gene>
<keyword evidence="2" id="KW-0963">Cytoplasm</keyword>
<dbReference type="EMBL" id="JAPQKT010000006">
    <property type="protein sequence ID" value="KAJ5226930.1"/>
    <property type="molecule type" value="Genomic_DNA"/>
</dbReference>
<accession>A0A9W9NVM3</accession>
<proteinExistence type="inferred from homology"/>
<evidence type="ECO:0000256" key="3">
    <source>
        <dbReference type="ARBA" id="ARBA00023157"/>
    </source>
</evidence>
<dbReference type="RefSeq" id="XP_056499295.1">
    <property type="nucleotide sequence ID" value="XM_056645854.1"/>
</dbReference>
<feature type="domain" description="CHCH" evidence="7">
    <location>
        <begin position="31"/>
        <end position="65"/>
    </location>
</feature>
<comment type="caution">
    <text evidence="8">The sequence shown here is derived from an EMBL/GenBank/DDBJ whole genome shotgun (WGS) entry which is preliminary data.</text>
</comment>
<feature type="compositionally biased region" description="Gly residues" evidence="6">
    <location>
        <begin position="1"/>
        <end position="10"/>
    </location>
</feature>
<dbReference type="GO" id="GO:0033617">
    <property type="term" value="P:mitochondrial respiratory chain complex IV assembly"/>
    <property type="evidence" value="ECO:0007669"/>
    <property type="project" value="TreeGrafter"/>
</dbReference>
<dbReference type="PROSITE" id="PS51808">
    <property type="entry name" value="CHCH"/>
    <property type="match status" value="1"/>
</dbReference>
<reference evidence="8" key="1">
    <citation type="submission" date="2022-11" db="EMBL/GenBank/DDBJ databases">
        <authorList>
            <person name="Petersen C."/>
        </authorList>
    </citation>
    <scope>NUCLEOTIDE SEQUENCE</scope>
    <source>
        <strain evidence="8">IBT 23319</strain>
    </source>
</reference>
<organism evidence="8 9">
    <name type="scientific">Penicillium citrinum</name>
    <dbReference type="NCBI Taxonomy" id="5077"/>
    <lineage>
        <taxon>Eukaryota</taxon>
        <taxon>Fungi</taxon>
        <taxon>Dikarya</taxon>
        <taxon>Ascomycota</taxon>
        <taxon>Pezizomycotina</taxon>
        <taxon>Eurotiomycetes</taxon>
        <taxon>Eurotiomycetidae</taxon>
        <taxon>Eurotiales</taxon>
        <taxon>Aspergillaceae</taxon>
        <taxon>Penicillium</taxon>
    </lineage>
</organism>
<evidence type="ECO:0000256" key="4">
    <source>
        <dbReference type="ARBA" id="ARBA00037279"/>
    </source>
</evidence>
<feature type="compositionally biased region" description="Polar residues" evidence="6">
    <location>
        <begin position="88"/>
        <end position="97"/>
    </location>
</feature>
<feature type="region of interest" description="Disordered" evidence="6">
    <location>
        <begin position="1"/>
        <end position="25"/>
    </location>
</feature>
<dbReference type="Pfam" id="PF06747">
    <property type="entry name" value="CHCH"/>
    <property type="match status" value="1"/>
</dbReference>
<dbReference type="PANTHER" id="PTHR21107">
    <property type="entry name" value="CYTOCHROME C OXIDASE ASSEMBLY PROTEIN COX19"/>
    <property type="match status" value="1"/>
</dbReference>
<dbReference type="GO" id="GO:0005758">
    <property type="term" value="C:mitochondrial intermembrane space"/>
    <property type="evidence" value="ECO:0007669"/>
    <property type="project" value="TreeGrafter"/>
</dbReference>
<protein>
    <recommendedName>
        <fullName evidence="7">CHCH domain-containing protein</fullName>
    </recommendedName>
</protein>
<name>A0A9W9NVM3_PENCI</name>
<evidence type="ECO:0000256" key="6">
    <source>
        <dbReference type="SAM" id="MobiDB-lite"/>
    </source>
</evidence>
<dbReference type="PANTHER" id="PTHR21107:SF2">
    <property type="entry name" value="CYTOCHROME C OXIDASE ASSEMBLY PROTEIN COX19"/>
    <property type="match status" value="1"/>
</dbReference>
<dbReference type="InterPro" id="IPR010625">
    <property type="entry name" value="CHCH"/>
</dbReference>
<dbReference type="GeneID" id="81385021"/>
<comment type="subcellular location">
    <subcellularLocation>
        <location evidence="1">Cytoplasm</location>
    </subcellularLocation>
</comment>
<evidence type="ECO:0000313" key="9">
    <source>
        <dbReference type="Proteomes" id="UP001147733"/>
    </source>
</evidence>
<dbReference type="InterPro" id="IPR051383">
    <property type="entry name" value="COX19"/>
</dbReference>
<evidence type="ECO:0000313" key="8">
    <source>
        <dbReference type="EMBL" id="KAJ5226930.1"/>
    </source>
</evidence>
<dbReference type="AlphaFoldDB" id="A0A9W9NVM3"/>
<reference evidence="8" key="2">
    <citation type="journal article" date="2023" name="IMA Fungus">
        <title>Comparative genomic study of the Penicillium genus elucidates a diverse pangenome and 15 lateral gene transfer events.</title>
        <authorList>
            <person name="Petersen C."/>
            <person name="Sorensen T."/>
            <person name="Nielsen M.R."/>
            <person name="Sondergaard T.E."/>
            <person name="Sorensen J.L."/>
            <person name="Fitzpatrick D.A."/>
            <person name="Frisvad J.C."/>
            <person name="Nielsen K.L."/>
        </authorList>
    </citation>
    <scope>NUCLEOTIDE SEQUENCE</scope>
    <source>
        <strain evidence="8">IBT 23319</strain>
    </source>
</reference>
<keyword evidence="3" id="KW-1015">Disulfide bond</keyword>
<feature type="region of interest" description="Disordered" evidence="6">
    <location>
        <begin position="83"/>
        <end position="104"/>
    </location>
</feature>
<keyword evidence="9" id="KW-1185">Reference proteome</keyword>
<evidence type="ECO:0000259" key="7">
    <source>
        <dbReference type="Pfam" id="PF06747"/>
    </source>
</evidence>
<comment type="similarity">
    <text evidence="5">Belongs to the COX19 family.</text>
</comment>
<comment type="function">
    <text evidence="4">Required for the assembly of mitochondrial cytochrome c oxidase.</text>
</comment>
<evidence type="ECO:0000256" key="2">
    <source>
        <dbReference type="ARBA" id="ARBA00022490"/>
    </source>
</evidence>
<evidence type="ECO:0000256" key="1">
    <source>
        <dbReference type="ARBA" id="ARBA00004496"/>
    </source>
</evidence>